<evidence type="ECO:0000313" key="9">
    <source>
        <dbReference type="Proteomes" id="UP001596406"/>
    </source>
</evidence>
<comment type="cofactor">
    <cofactor evidence="6">
        <name>Mn(2+)</name>
        <dbReference type="ChEBI" id="CHEBI:29035"/>
    </cofactor>
</comment>
<dbReference type="GO" id="GO:0004016">
    <property type="term" value="F:adenylate cyclase activity"/>
    <property type="evidence" value="ECO:0007669"/>
    <property type="project" value="UniProtKB-UniRule"/>
</dbReference>
<gene>
    <name evidence="6 8" type="primary">dacZ</name>
    <name evidence="8" type="ORF">ACFQHK_03780</name>
</gene>
<dbReference type="HAMAP" id="MF_00840">
    <property type="entry name" value="DacZ"/>
    <property type="match status" value="1"/>
</dbReference>
<evidence type="ECO:0000259" key="7">
    <source>
        <dbReference type="PROSITE" id="PS51794"/>
    </source>
</evidence>
<dbReference type="SUPFAM" id="SSF143597">
    <property type="entry name" value="YojJ-like"/>
    <property type="match status" value="1"/>
</dbReference>
<keyword evidence="4 6" id="KW-0547">Nucleotide-binding</keyword>
<evidence type="ECO:0000256" key="5">
    <source>
        <dbReference type="ARBA" id="ARBA00022840"/>
    </source>
</evidence>
<dbReference type="Pfam" id="PF19294">
    <property type="entry name" value="DACZ_N"/>
    <property type="match status" value="1"/>
</dbReference>
<dbReference type="PANTHER" id="PTHR34185:SF1">
    <property type="entry name" value="DIADENYLATE CYCLASE"/>
    <property type="match status" value="1"/>
</dbReference>
<dbReference type="InterPro" id="IPR053542">
    <property type="entry name" value="Diadenylate_Cyclase_DacZ"/>
</dbReference>
<accession>A0ABD5U7V6</accession>
<evidence type="ECO:0000256" key="4">
    <source>
        <dbReference type="ARBA" id="ARBA00022741"/>
    </source>
</evidence>
<evidence type="ECO:0000256" key="2">
    <source>
        <dbReference type="ARBA" id="ARBA00022679"/>
    </source>
</evidence>
<dbReference type="Pfam" id="PF02457">
    <property type="entry name" value="DAC"/>
    <property type="match status" value="1"/>
</dbReference>
<sequence>MSALGDLLDGIVEGVDVVFLFSPSASTYDQFVESEESDDAEAVVVALDNTVDAAQFVELPLAFAEVTERIRFGLEGALDRGYVEEGDSVACATKLFDETIDTVTRVRVGEFAHSGVYDLFTNSRAEPEVIRDVLDVVIELGRKGQKGKPVGALFVVGDAGKVMNKSRSLSYNPFEKSHVHVGDPIVTVMLKEFSRLDGAFVISDSGKIVSAYRYLEPSAEGVDIPKGLGTRHMAAGAITRDTNAIAIVLSESDGLVRAFSGGELIFELDPEEY</sequence>
<dbReference type="GO" id="GO:0030145">
    <property type="term" value="F:manganese ion binding"/>
    <property type="evidence" value="ECO:0007669"/>
    <property type="project" value="UniProtKB-UniRule"/>
</dbReference>
<dbReference type="PIRSF" id="PIRSF019073">
    <property type="entry name" value="UCP019073"/>
    <property type="match status" value="1"/>
</dbReference>
<name>A0ABD5U7V6_9EURY</name>
<dbReference type="GO" id="GO:0005524">
    <property type="term" value="F:ATP binding"/>
    <property type="evidence" value="ECO:0007669"/>
    <property type="project" value="UniProtKB-UniRule"/>
</dbReference>
<comment type="function">
    <text evidence="6">Diadenylate cyclase that catalyzes the condensation of 2 ATP molecules into cyclic di-AMP (c-di-AMP). c-di-AMP is a second messenger for intracellular signal transduction involved in the control of important regulatory processes such as osmoregulation.</text>
</comment>
<protein>
    <recommendedName>
        <fullName evidence="6">Diadenylate cyclase</fullName>
        <shortName evidence="6">DAC</shortName>
        <ecNumber evidence="6">2.7.7.85</ecNumber>
    </recommendedName>
    <alternativeName>
        <fullName evidence="6">Cyclic-di-AMP synthase</fullName>
        <shortName evidence="6">c-di-AMP synthase</shortName>
    </alternativeName>
</protein>
<keyword evidence="3 6" id="KW-0548">Nucleotidyltransferase</keyword>
<dbReference type="Proteomes" id="UP001596406">
    <property type="component" value="Unassembled WGS sequence"/>
</dbReference>
<dbReference type="InterPro" id="IPR045586">
    <property type="entry name" value="DacZ_N"/>
</dbReference>
<organism evidence="8 9">
    <name type="scientific">Halomarina ordinaria</name>
    <dbReference type="NCBI Taxonomy" id="3033939"/>
    <lineage>
        <taxon>Archaea</taxon>
        <taxon>Methanobacteriati</taxon>
        <taxon>Methanobacteriota</taxon>
        <taxon>Stenosarchaea group</taxon>
        <taxon>Halobacteria</taxon>
        <taxon>Halobacteriales</taxon>
        <taxon>Natronomonadaceae</taxon>
        <taxon>Halomarina</taxon>
    </lineage>
</organism>
<dbReference type="InterPro" id="IPR050338">
    <property type="entry name" value="DisA"/>
</dbReference>
<evidence type="ECO:0000256" key="6">
    <source>
        <dbReference type="HAMAP-Rule" id="MF_00840"/>
    </source>
</evidence>
<comment type="caution">
    <text evidence="8">The sequence shown here is derived from an EMBL/GenBank/DDBJ whole genome shotgun (WGS) entry which is preliminary data.</text>
</comment>
<proteinExistence type="inferred from homology"/>
<dbReference type="InterPro" id="IPR003390">
    <property type="entry name" value="DNA_integrity_scan_DisA_N"/>
</dbReference>
<dbReference type="InterPro" id="IPR036888">
    <property type="entry name" value="DNA_integrity_DisA_N_sf"/>
</dbReference>
<keyword evidence="5 6" id="KW-0067">ATP-binding</keyword>
<dbReference type="EC" id="2.7.7.85" evidence="6"/>
<dbReference type="PANTHER" id="PTHR34185">
    <property type="entry name" value="DIADENYLATE CYCLASE"/>
    <property type="match status" value="1"/>
</dbReference>
<keyword evidence="6" id="KW-0464">Manganese</keyword>
<keyword evidence="2 6" id="KW-0808">Transferase</keyword>
<feature type="domain" description="DAC" evidence="7">
    <location>
        <begin position="113"/>
        <end position="270"/>
    </location>
</feature>
<dbReference type="PROSITE" id="PS51794">
    <property type="entry name" value="DAC"/>
    <property type="match status" value="1"/>
</dbReference>
<evidence type="ECO:0000313" key="8">
    <source>
        <dbReference type="EMBL" id="MFC6835625.1"/>
    </source>
</evidence>
<comment type="similarity">
    <text evidence="6">Belongs to the adenylate cyclase family. DacZ subfamily.</text>
</comment>
<dbReference type="EMBL" id="JBHSXM010000001">
    <property type="protein sequence ID" value="MFC6835625.1"/>
    <property type="molecule type" value="Genomic_DNA"/>
</dbReference>
<evidence type="ECO:0000256" key="1">
    <source>
        <dbReference type="ARBA" id="ARBA00000877"/>
    </source>
</evidence>
<reference evidence="8 9" key="1">
    <citation type="journal article" date="2019" name="Int. J. Syst. Evol. Microbiol.">
        <title>The Global Catalogue of Microorganisms (GCM) 10K type strain sequencing project: providing services to taxonomists for standard genome sequencing and annotation.</title>
        <authorList>
            <consortium name="The Broad Institute Genomics Platform"/>
            <consortium name="The Broad Institute Genome Sequencing Center for Infectious Disease"/>
            <person name="Wu L."/>
            <person name="Ma J."/>
        </authorList>
    </citation>
    <scope>NUCLEOTIDE SEQUENCE [LARGE SCALE GENOMIC DNA]</scope>
    <source>
        <strain evidence="8 9">PSRA2</strain>
    </source>
</reference>
<comment type="catalytic activity">
    <reaction evidence="1 6">
        <text>2 ATP = 3',3'-c-di-AMP + 2 diphosphate</text>
        <dbReference type="Rhea" id="RHEA:35655"/>
        <dbReference type="ChEBI" id="CHEBI:30616"/>
        <dbReference type="ChEBI" id="CHEBI:33019"/>
        <dbReference type="ChEBI" id="CHEBI:71500"/>
        <dbReference type="EC" id="2.7.7.85"/>
    </reaction>
</comment>
<dbReference type="Gene3D" id="3.40.1700.10">
    <property type="entry name" value="DNA integrity scanning protein, DisA, N-terminal domain"/>
    <property type="match status" value="1"/>
</dbReference>
<dbReference type="AlphaFoldDB" id="A0ABD5U7V6"/>
<dbReference type="GO" id="GO:0106408">
    <property type="term" value="F:diadenylate cyclase activity"/>
    <property type="evidence" value="ECO:0007669"/>
    <property type="project" value="UniProtKB-EC"/>
</dbReference>
<dbReference type="InterPro" id="IPR014499">
    <property type="entry name" value="DAC_DacZ"/>
</dbReference>
<dbReference type="RefSeq" id="WP_304447321.1">
    <property type="nucleotide sequence ID" value="NZ_JARRAH010000001.1"/>
</dbReference>
<evidence type="ECO:0000256" key="3">
    <source>
        <dbReference type="ARBA" id="ARBA00022695"/>
    </source>
</evidence>
<keyword evidence="9" id="KW-1185">Reference proteome</keyword>
<dbReference type="NCBIfam" id="NF041371">
    <property type="entry name" value="Diadnylcyc_Halo"/>
    <property type="match status" value="1"/>
</dbReference>